<dbReference type="EMBL" id="CAJHJT010000034">
    <property type="protein sequence ID" value="CAD7005014.1"/>
    <property type="molecule type" value="Genomic_DNA"/>
</dbReference>
<sequence length="58" mass="6300">ATTTTMEAREITQQVGHVRLSSTSQAPTYEQQLCKLQAIAKVKVAVSESTQRAPAKRA</sequence>
<organism evidence="1 2">
    <name type="scientific">Ceratitis capitata</name>
    <name type="common">Mediterranean fruit fly</name>
    <name type="synonym">Tephritis capitata</name>
    <dbReference type="NCBI Taxonomy" id="7213"/>
    <lineage>
        <taxon>Eukaryota</taxon>
        <taxon>Metazoa</taxon>
        <taxon>Ecdysozoa</taxon>
        <taxon>Arthropoda</taxon>
        <taxon>Hexapoda</taxon>
        <taxon>Insecta</taxon>
        <taxon>Pterygota</taxon>
        <taxon>Neoptera</taxon>
        <taxon>Endopterygota</taxon>
        <taxon>Diptera</taxon>
        <taxon>Brachycera</taxon>
        <taxon>Muscomorpha</taxon>
        <taxon>Tephritoidea</taxon>
        <taxon>Tephritidae</taxon>
        <taxon>Ceratitis</taxon>
        <taxon>Ceratitis</taxon>
    </lineage>
</organism>
<evidence type="ECO:0000313" key="1">
    <source>
        <dbReference type="EMBL" id="CAD7005014.1"/>
    </source>
</evidence>
<evidence type="ECO:0000313" key="2">
    <source>
        <dbReference type="Proteomes" id="UP000606786"/>
    </source>
</evidence>
<keyword evidence="2" id="KW-1185">Reference proteome</keyword>
<name>A0A811V257_CERCA</name>
<reference evidence="1" key="1">
    <citation type="submission" date="2020-11" db="EMBL/GenBank/DDBJ databases">
        <authorList>
            <person name="Whitehead M."/>
        </authorList>
    </citation>
    <scope>NUCLEOTIDE SEQUENCE</scope>
    <source>
        <strain evidence="1">EGII</strain>
    </source>
</reference>
<gene>
    <name evidence="1" type="ORF">CCAP1982_LOCUS13386</name>
</gene>
<feature type="non-terminal residue" evidence="1">
    <location>
        <position position="1"/>
    </location>
</feature>
<accession>A0A811V257</accession>
<comment type="caution">
    <text evidence="1">The sequence shown here is derived from an EMBL/GenBank/DDBJ whole genome shotgun (WGS) entry which is preliminary data.</text>
</comment>
<dbReference type="AlphaFoldDB" id="A0A811V257"/>
<proteinExistence type="predicted"/>
<protein>
    <submittedName>
        <fullName evidence="1">(Mediterranean fruit fly) hypothetical protein</fullName>
    </submittedName>
</protein>
<dbReference type="Proteomes" id="UP000606786">
    <property type="component" value="Unassembled WGS sequence"/>
</dbReference>